<protein>
    <submittedName>
        <fullName evidence="1">Uncharacterized protein</fullName>
    </submittedName>
</protein>
<organism evidence="1 2">
    <name type="scientific">Prochlorococcus phage P-RSM4</name>
    <dbReference type="NCBI Taxonomy" id="444862"/>
    <lineage>
        <taxon>Viruses</taxon>
        <taxon>Duplodnaviria</taxon>
        <taxon>Heunggongvirae</taxon>
        <taxon>Uroviricota</taxon>
        <taxon>Caudoviricetes</taxon>
        <taxon>Pantevenvirales</taxon>
        <taxon>Kyanoviridae</taxon>
        <taxon>Thaumasvirus</taxon>
        <taxon>Thaumasvirus stim4</taxon>
    </lineage>
</organism>
<dbReference type="GeneID" id="10327708"/>
<sequence length="33" mass="4010">MELCQLLKCHIVSLFLYIYLYNISIFNKHHAQL</sequence>
<gene>
    <name evidence="1" type="ORF">PRSM4_081</name>
</gene>
<dbReference type="EMBL" id="GU071099">
    <property type="protein sequence ID" value="ADO98465.1"/>
    <property type="molecule type" value="Genomic_DNA"/>
</dbReference>
<dbReference type="Proteomes" id="UP000006528">
    <property type="component" value="Segment"/>
</dbReference>
<proteinExistence type="predicted"/>
<dbReference type="KEGG" id="vg:10327708"/>
<dbReference type="RefSeq" id="YP_004323210.1">
    <property type="nucleotide sequence ID" value="NC_015283.1"/>
</dbReference>
<evidence type="ECO:0000313" key="2">
    <source>
        <dbReference type="Proteomes" id="UP000006528"/>
    </source>
</evidence>
<evidence type="ECO:0000313" key="1">
    <source>
        <dbReference type="EMBL" id="ADO98465.1"/>
    </source>
</evidence>
<accession>E3SLW7</accession>
<name>E3SLW7_9CAUD</name>
<reference evidence="1 2" key="1">
    <citation type="journal article" date="2010" name="Environ. Microbiol.">
        <title>Genomic analysis of oceanic cyanobacterial myoviruses compared with T4-like myoviruses from diverse hosts and environments.</title>
        <authorList>
            <person name="Sullivan M.B."/>
            <person name="Huang K.H."/>
            <person name="Ignacio-Espinoza J.C."/>
            <person name="Berlin A.M."/>
            <person name="Kelly L."/>
            <person name="Weigele P.R."/>
            <person name="DeFrancesco A.S."/>
            <person name="Kern S.E."/>
            <person name="Thompson L.R."/>
            <person name="Young S."/>
            <person name="Yandava C."/>
            <person name="Fu R."/>
            <person name="Krastins B."/>
            <person name="Chase M."/>
            <person name="Sarracino D."/>
            <person name="Osburne M.S."/>
            <person name="Henn M.R."/>
            <person name="Chisholm S.W."/>
        </authorList>
    </citation>
    <scope>NUCLEOTIDE SEQUENCE [LARGE SCALE GENOMIC DNA]</scope>
    <source>
        <strain evidence="1">9303-10a</strain>
    </source>
</reference>